<evidence type="ECO:0000256" key="10">
    <source>
        <dbReference type="ARBA" id="ARBA00023204"/>
    </source>
</evidence>
<evidence type="ECO:0000256" key="12">
    <source>
        <dbReference type="ARBA" id="ARBA00034617"/>
    </source>
</evidence>
<keyword evidence="2" id="KW-0540">Nuclease</keyword>
<keyword evidence="7 16" id="KW-0269">Exonuclease</keyword>
<reference evidence="16" key="1">
    <citation type="submission" date="2020-08" db="EMBL/GenBank/DDBJ databases">
        <title>Sequencing the genomes of 1000 actinobacteria strains.</title>
        <authorList>
            <person name="Klenk H.-P."/>
        </authorList>
    </citation>
    <scope>NUCLEOTIDE SEQUENCE [LARGE SCALE GENOMIC DNA]</scope>
    <source>
        <strain evidence="16">DSM 27064</strain>
    </source>
</reference>
<dbReference type="SUPFAM" id="SSF52540">
    <property type="entry name" value="P-loop containing nucleoside triphosphate hydrolases"/>
    <property type="match status" value="1"/>
</dbReference>
<accession>A0A840DB56</accession>
<evidence type="ECO:0000256" key="7">
    <source>
        <dbReference type="ARBA" id="ARBA00022839"/>
    </source>
</evidence>
<dbReference type="GO" id="GO:0005524">
    <property type="term" value="F:ATP binding"/>
    <property type="evidence" value="ECO:0007669"/>
    <property type="project" value="UniProtKB-KW"/>
</dbReference>
<dbReference type="PROSITE" id="PS51217">
    <property type="entry name" value="UVRD_HELICASE_CTER"/>
    <property type="match status" value="1"/>
</dbReference>
<comment type="similarity">
    <text evidence="1">Belongs to the helicase family. UvrD subfamily.</text>
</comment>
<dbReference type="InterPro" id="IPR000212">
    <property type="entry name" value="DNA_helicase_UvrD/REP"/>
</dbReference>
<evidence type="ECO:0000256" key="13">
    <source>
        <dbReference type="ARBA" id="ARBA00034808"/>
    </source>
</evidence>
<dbReference type="PANTHER" id="PTHR11070:SF2">
    <property type="entry name" value="ATP-DEPENDENT DNA HELICASE SRS2"/>
    <property type="match status" value="1"/>
</dbReference>
<keyword evidence="11" id="KW-0413">Isomerase</keyword>
<evidence type="ECO:0000256" key="14">
    <source>
        <dbReference type="ARBA" id="ARBA00048988"/>
    </source>
</evidence>
<comment type="catalytic activity">
    <reaction evidence="12">
        <text>Couples ATP hydrolysis with the unwinding of duplex DNA by translocating in the 3'-5' direction.</text>
        <dbReference type="EC" id="5.6.2.4"/>
    </reaction>
</comment>
<comment type="catalytic activity">
    <reaction evidence="14">
        <text>ATP + H2O = ADP + phosphate + H(+)</text>
        <dbReference type="Rhea" id="RHEA:13065"/>
        <dbReference type="ChEBI" id="CHEBI:15377"/>
        <dbReference type="ChEBI" id="CHEBI:15378"/>
        <dbReference type="ChEBI" id="CHEBI:30616"/>
        <dbReference type="ChEBI" id="CHEBI:43474"/>
        <dbReference type="ChEBI" id="CHEBI:456216"/>
        <dbReference type="EC" id="5.6.2.4"/>
    </reaction>
</comment>
<dbReference type="Pfam" id="PF00580">
    <property type="entry name" value="UvrD-helicase"/>
    <property type="match status" value="1"/>
</dbReference>
<keyword evidence="6 16" id="KW-0347">Helicase</keyword>
<comment type="caution">
    <text evidence="16">The sequence shown here is derived from an EMBL/GenBank/DDBJ whole genome shotgun (WGS) entry which is preliminary data.</text>
</comment>
<dbReference type="Gene3D" id="1.10.10.160">
    <property type="match status" value="1"/>
</dbReference>
<evidence type="ECO:0000259" key="15">
    <source>
        <dbReference type="PROSITE" id="PS51217"/>
    </source>
</evidence>
<evidence type="ECO:0000256" key="1">
    <source>
        <dbReference type="ARBA" id="ARBA00009922"/>
    </source>
</evidence>
<dbReference type="Pfam" id="PF12705">
    <property type="entry name" value="PDDEXK_1"/>
    <property type="match status" value="1"/>
</dbReference>
<feature type="domain" description="UvrD-like helicase C-terminal" evidence="15">
    <location>
        <begin position="307"/>
        <end position="610"/>
    </location>
</feature>
<dbReference type="GO" id="GO:0000725">
    <property type="term" value="P:recombinational repair"/>
    <property type="evidence" value="ECO:0007669"/>
    <property type="project" value="TreeGrafter"/>
</dbReference>
<dbReference type="GO" id="GO:0043138">
    <property type="term" value="F:3'-5' DNA helicase activity"/>
    <property type="evidence" value="ECO:0007669"/>
    <property type="project" value="UniProtKB-EC"/>
</dbReference>
<keyword evidence="8" id="KW-0067">ATP-binding</keyword>
<evidence type="ECO:0000256" key="3">
    <source>
        <dbReference type="ARBA" id="ARBA00022741"/>
    </source>
</evidence>
<keyword evidence="17" id="KW-1185">Reference proteome</keyword>
<evidence type="ECO:0000256" key="9">
    <source>
        <dbReference type="ARBA" id="ARBA00023125"/>
    </source>
</evidence>
<evidence type="ECO:0000256" key="6">
    <source>
        <dbReference type="ARBA" id="ARBA00022806"/>
    </source>
</evidence>
<dbReference type="InterPro" id="IPR011604">
    <property type="entry name" value="PDDEXK-like_dom_sf"/>
</dbReference>
<evidence type="ECO:0000256" key="8">
    <source>
        <dbReference type="ARBA" id="ARBA00022840"/>
    </source>
</evidence>
<dbReference type="GO" id="GO:0003677">
    <property type="term" value="F:DNA binding"/>
    <property type="evidence" value="ECO:0007669"/>
    <property type="project" value="UniProtKB-KW"/>
</dbReference>
<evidence type="ECO:0000256" key="5">
    <source>
        <dbReference type="ARBA" id="ARBA00022801"/>
    </source>
</evidence>
<name>A0A840DB56_9MICO</name>
<dbReference type="InterPro" id="IPR014016">
    <property type="entry name" value="UvrD-like_ATP-bd"/>
</dbReference>
<dbReference type="InterPro" id="IPR038726">
    <property type="entry name" value="PDDEXK_AddAB-type"/>
</dbReference>
<evidence type="ECO:0000313" key="16">
    <source>
        <dbReference type="EMBL" id="MBB4070741.1"/>
    </source>
</evidence>
<keyword evidence="4" id="KW-0227">DNA damage</keyword>
<dbReference type="InterPro" id="IPR027417">
    <property type="entry name" value="P-loop_NTPase"/>
</dbReference>
<keyword evidence="3" id="KW-0547">Nucleotide-binding</keyword>
<dbReference type="InterPro" id="IPR014017">
    <property type="entry name" value="DNA_helicase_UvrD-like_C"/>
</dbReference>
<dbReference type="Proteomes" id="UP000571183">
    <property type="component" value="Unassembled WGS sequence"/>
</dbReference>
<dbReference type="Gene3D" id="3.90.320.10">
    <property type="match status" value="1"/>
</dbReference>
<sequence length="1028" mass="110268">MEDNKFSQLTYTAGQQQVRRLNPAMHALLLGAAGSGKTTALLAAAAQHQNVLFFAPNRQAAARLKQAYLQLATAPAVGAVAQTMQAFALQLLAAAALQQGTVQPRLLTAVLQDELITQQLQRSDFPDFQHETNRVYLRTEIRNLWQLFEELDLTVTQAAAQLEQHRGSLAEQVFAAITVLSGCEAQLADRAEYSATGVLNAAGRLLQEAPGLALPQLVIVDDAAELTLAEQRFLERLAGAGVAVWAAADPDTAAQVHIAEPLSLPELLTALPATPAMLHAASSAGGHAQDQVQQLELLEIVRFPAEIAAVIKRLSGAIGVRGTAAYRQTTVSASGGEVAAFNCDSPSALSSAIAYQLRQAKLGLAAAPLSWEDMVVVCRSRDTVAQLCRELSHRGVPTKTSGGGIVLRDHAIVRSLVLLLQAVIAEQKLSDEQVQQLLIGPLGGFTVPDVALLKRDLLVAVREDADPETQTAKGLLAKLCAGQLALPPQPSAAAQRVAEFAQIMQIAAARKETSSLSELLWLLWDGLCDAAALQQTALSGSGDAARDANQLLDTVLELFYVVQRNESQELGVAPLAFLAEIMASEVPQDTLARQAQHPAVTVTTPHMLLGREFAVVCVTDLQEGLWPNLRSRDAYLQLAQVQAVLRQQPEVADRYQLLHAETRLLLLACSRAVKKLCLFTVTDDEKYPSPLWRFFLDYLQPVTGQLLHLTLRGEVARLRAAVEHNPQQLVAAGQLARLAAAGVAGADPEQWYGAGTPSGEPALFASAADITLSPSTLVALQQCAAGAVLNQLNGQRPVQLRAAIGTLLHAGLEHSSSINEHSCEAVMQPVQQNWGKLPFKNAVIADLELEKTAVAAENIAKYTFAQSKNWQVLGSEVPFQMEVAGVKIRGVIDRIEQHTAADGSTQIRIVDLKTAKTPVTVKEAEQSLQLAAYQYAVASGGVQNTVQSQNVSGIQAVLVFPKYEQAATAPVTERSQKQLDATQQAQFEATVEQAVETLQGTVFEIDTSGQCKNSLCELQLIPAVSWQE</sequence>
<keyword evidence="5" id="KW-0378">Hydrolase</keyword>
<gene>
    <name evidence="16" type="ORF">F5897_000017</name>
</gene>
<protein>
    <recommendedName>
        <fullName evidence="13">DNA 3'-5' helicase</fullName>
        <ecNumber evidence="13">5.6.2.4</ecNumber>
    </recommendedName>
</protein>
<dbReference type="EMBL" id="JACIFD010000001">
    <property type="protein sequence ID" value="MBB4070741.1"/>
    <property type="molecule type" value="Genomic_DNA"/>
</dbReference>
<evidence type="ECO:0000256" key="4">
    <source>
        <dbReference type="ARBA" id="ARBA00022763"/>
    </source>
</evidence>
<evidence type="ECO:0000313" key="17">
    <source>
        <dbReference type="Proteomes" id="UP000571183"/>
    </source>
</evidence>
<keyword evidence="10" id="KW-0234">DNA repair</keyword>
<dbReference type="RefSeq" id="WP_183304055.1">
    <property type="nucleotide sequence ID" value="NZ_JACIFD010000001.1"/>
</dbReference>
<evidence type="ECO:0000256" key="11">
    <source>
        <dbReference type="ARBA" id="ARBA00023235"/>
    </source>
</evidence>
<dbReference type="PANTHER" id="PTHR11070">
    <property type="entry name" value="UVRD / RECB / PCRA DNA HELICASE FAMILY MEMBER"/>
    <property type="match status" value="1"/>
</dbReference>
<evidence type="ECO:0000256" key="2">
    <source>
        <dbReference type="ARBA" id="ARBA00022722"/>
    </source>
</evidence>
<proteinExistence type="inferred from homology"/>
<dbReference type="InterPro" id="IPR013986">
    <property type="entry name" value="DExx_box_DNA_helicase_dom_sf"/>
</dbReference>
<dbReference type="Gene3D" id="1.10.486.10">
    <property type="entry name" value="PCRA, domain 4"/>
    <property type="match status" value="1"/>
</dbReference>
<organism evidence="16 17">
    <name type="scientific">Canibacter oris</name>
    <dbReference type="NCBI Taxonomy" id="1365628"/>
    <lineage>
        <taxon>Bacteria</taxon>
        <taxon>Bacillati</taxon>
        <taxon>Actinomycetota</taxon>
        <taxon>Actinomycetes</taxon>
        <taxon>Micrococcales</taxon>
        <taxon>Microbacteriaceae</taxon>
        <taxon>Canibacter</taxon>
    </lineage>
</organism>
<dbReference type="GO" id="GO:0004527">
    <property type="term" value="F:exonuclease activity"/>
    <property type="evidence" value="ECO:0007669"/>
    <property type="project" value="UniProtKB-KW"/>
</dbReference>
<dbReference type="AlphaFoldDB" id="A0A840DB56"/>
<dbReference type="EC" id="5.6.2.4" evidence="13"/>
<dbReference type="Gene3D" id="3.40.50.300">
    <property type="entry name" value="P-loop containing nucleotide triphosphate hydrolases"/>
    <property type="match status" value="2"/>
</dbReference>
<keyword evidence="9" id="KW-0238">DNA-binding</keyword>